<dbReference type="EMBL" id="CP129682">
    <property type="protein sequence ID" value="XDS49738.1"/>
    <property type="molecule type" value="Genomic_DNA"/>
</dbReference>
<dbReference type="InterPro" id="IPR014721">
    <property type="entry name" value="Ribsml_uS5_D2-typ_fold_subgr"/>
</dbReference>
<proteinExistence type="predicted"/>
<protein>
    <submittedName>
        <fullName evidence="2">S16 family serine protease</fullName>
        <ecNumber evidence="2">3.4.21.-</ecNumber>
    </submittedName>
</protein>
<keyword evidence="2" id="KW-0378">Hydrolase</keyword>
<gene>
    <name evidence="4" type="ORF">QN062_03295</name>
    <name evidence="3" type="ORF">QN216_07310</name>
    <name evidence="2" type="ORF">QN217_03150</name>
</gene>
<dbReference type="GO" id="GO:0004252">
    <property type="term" value="F:serine-type endopeptidase activity"/>
    <property type="evidence" value="ECO:0007669"/>
    <property type="project" value="InterPro"/>
</dbReference>
<evidence type="ECO:0000313" key="4">
    <source>
        <dbReference type="EMBL" id="XDS51569.1"/>
    </source>
</evidence>
<dbReference type="Pfam" id="PF05362">
    <property type="entry name" value="Lon_C"/>
    <property type="match status" value="1"/>
</dbReference>
<dbReference type="GO" id="GO:0006508">
    <property type="term" value="P:proteolysis"/>
    <property type="evidence" value="ECO:0007669"/>
    <property type="project" value="UniProtKB-KW"/>
</dbReference>
<reference evidence="2" key="1">
    <citation type="submission" date="2023-07" db="EMBL/GenBank/DDBJ databases">
        <title>Bifidobacterium aquikefiriaerophilum sp. nov. and Bifidobacterium eccum sp. nov., isolated from water kefir.</title>
        <authorList>
            <person name="Breselge S."/>
            <person name="Bellassi P."/>
            <person name="Barcenilla C."/>
            <person name="Alvarez-Ordonez A."/>
            <person name="Morelli L."/>
            <person name="Cotter P.D."/>
        </authorList>
    </citation>
    <scope>NUCLEOTIDE SEQUENCE</scope>
    <source>
        <strain evidence="4">WK012_4_13</strain>
        <strain evidence="3">WK013_4_14</strain>
        <strain evidence="2">WK048_4_13</strain>
    </source>
</reference>
<dbReference type="AlphaFoldDB" id="A0AB39UFM0"/>
<dbReference type="EMBL" id="CP129675">
    <property type="protein sequence ID" value="XDS47570.1"/>
    <property type="molecule type" value="Genomic_DNA"/>
</dbReference>
<dbReference type="InterPro" id="IPR008269">
    <property type="entry name" value="Lon_proteolytic"/>
</dbReference>
<dbReference type="Gene3D" id="3.30.230.10">
    <property type="match status" value="1"/>
</dbReference>
<name>A0AB39UFM0_9BIFI</name>
<evidence type="ECO:0000313" key="3">
    <source>
        <dbReference type="EMBL" id="XDS49738.1"/>
    </source>
</evidence>
<dbReference type="GO" id="GO:0004176">
    <property type="term" value="F:ATP-dependent peptidase activity"/>
    <property type="evidence" value="ECO:0007669"/>
    <property type="project" value="InterPro"/>
</dbReference>
<feature type="domain" description="Lon proteolytic" evidence="1">
    <location>
        <begin position="65"/>
        <end position="217"/>
    </location>
</feature>
<dbReference type="InterPro" id="IPR020568">
    <property type="entry name" value="Ribosomal_Su5_D2-typ_SF"/>
</dbReference>
<keyword evidence="2" id="KW-0645">Protease</keyword>
<dbReference type="SUPFAM" id="SSF54211">
    <property type="entry name" value="Ribosomal protein S5 domain 2-like"/>
    <property type="match status" value="1"/>
</dbReference>
<evidence type="ECO:0000313" key="2">
    <source>
        <dbReference type="EMBL" id="XDS47570.1"/>
    </source>
</evidence>
<dbReference type="EC" id="3.4.21.-" evidence="2"/>
<dbReference type="EMBL" id="CP129683">
    <property type="protein sequence ID" value="XDS51569.1"/>
    <property type="molecule type" value="Genomic_DNA"/>
</dbReference>
<sequence length="242" mass="25014">MPSPYVVETPGPTQNVLGKSGSTSVISVSGGKTYKDKGSLLLVTVNAQGIPGYPVTNLQVLASWFSRSADVIPREAVIPQGQTLDEYERQNKSQMSGSQSAAESQALAFLKKQGIDTSGYAIKMHVDNIGGPSAGMMYTLGAIDMLTPQNESGGKTIAGTGTMDSAGKVGAIGGIRLKMLGARRDGATWFLAPASNCDEVVGHIPSGLHVVKVSTIANAYSSLVAIGQGKGDTLPQCAVSQK</sequence>
<accession>A0AB39UFM0</accession>
<evidence type="ECO:0000259" key="1">
    <source>
        <dbReference type="Pfam" id="PF05362"/>
    </source>
</evidence>
<organism evidence="2">
    <name type="scientific">Bifidobacterium fermentum</name>
    <dbReference type="NCBI Taxonomy" id="3059035"/>
    <lineage>
        <taxon>Bacteria</taxon>
        <taxon>Bacillati</taxon>
        <taxon>Actinomycetota</taxon>
        <taxon>Actinomycetes</taxon>
        <taxon>Bifidobacteriales</taxon>
        <taxon>Bifidobacteriaceae</taxon>
        <taxon>Bifidobacterium</taxon>
    </lineage>
</organism>
<dbReference type="KEGG" id="bfk:QN062_03295"/>